<evidence type="ECO:0000259" key="1">
    <source>
        <dbReference type="Pfam" id="PF11997"/>
    </source>
</evidence>
<dbReference type="SUPFAM" id="SSF53756">
    <property type="entry name" value="UDP-Glycosyltransferase/glycogen phosphorylase"/>
    <property type="match status" value="1"/>
</dbReference>
<gene>
    <name evidence="2" type="primary">pelF</name>
    <name evidence="2" type="ORF">P8627_00290</name>
</gene>
<dbReference type="Pfam" id="PF11997">
    <property type="entry name" value="DUF3492"/>
    <property type="match status" value="1"/>
</dbReference>
<organism evidence="2 3">
    <name type="scientific">Jannaschia ovalis</name>
    <dbReference type="NCBI Taxonomy" id="3038773"/>
    <lineage>
        <taxon>Bacteria</taxon>
        <taxon>Pseudomonadati</taxon>
        <taxon>Pseudomonadota</taxon>
        <taxon>Alphaproteobacteria</taxon>
        <taxon>Rhodobacterales</taxon>
        <taxon>Roseobacteraceae</taxon>
        <taxon>Jannaschia</taxon>
    </lineage>
</organism>
<evidence type="ECO:0000313" key="2">
    <source>
        <dbReference type="EMBL" id="WGH78736.1"/>
    </source>
</evidence>
<dbReference type="EMBL" id="CP122537">
    <property type="protein sequence ID" value="WGH78736.1"/>
    <property type="molecule type" value="Genomic_DNA"/>
</dbReference>
<keyword evidence="3" id="KW-1185">Reference proteome</keyword>
<evidence type="ECO:0000313" key="3">
    <source>
        <dbReference type="Proteomes" id="UP001243420"/>
    </source>
</evidence>
<dbReference type="PANTHER" id="PTHR12526:SF608">
    <property type="entry name" value="PELF"/>
    <property type="match status" value="1"/>
</dbReference>
<dbReference type="NCBIfam" id="NF038011">
    <property type="entry name" value="PelF"/>
    <property type="match status" value="1"/>
</dbReference>
<dbReference type="Gene3D" id="3.40.50.2000">
    <property type="entry name" value="Glycogen Phosphorylase B"/>
    <property type="match status" value="2"/>
</dbReference>
<sequence length="499" mass="54391">MSASSPDTDIADVCLILEGCYPFVFGGVSSWTHTLIASLPETTFHVVSIQPEGADLTSKYGPLPNLIGQTTIILKRDRSLPRAALRGERPLADVLEGAFFEASAKDFAELIDLLPPSAPLRNARDAEIWNLARDMYNRLAPATSFQQFFWVWYTLQNSVMQVLQYAAPRAGVYHAISTGYAGLFGAAATRRTGRPLLLTEHGIYTNERTVELMASVALHDSFESDAYLSDQRPDARDVWIRAFESMGRLCYDSSSRITSLSRSAQAAQHRLGAAPEKTQVIANGIDLERFSGIQLKGPRSGKVVAFIGRVVSIKDVDTFIRAMDIVFQAHPDAEGWIVGPEDEEPEYARKCHETVASLGIGSQLKFLGMRDVAKIIAQVDMIVLTSLSEGQPLTLLEAGAAGLPCVATDVGSCRDIIEGFGDGPSDETPGGYITELMSPQGTAEAIMKLLNDPEEARRRGAALKARVRDQFGLEKMCRAYADLYEAHSGREALPDVSEA</sequence>
<accession>A0ABY8LC79</accession>
<dbReference type="PANTHER" id="PTHR12526">
    <property type="entry name" value="GLYCOSYLTRANSFERASE"/>
    <property type="match status" value="1"/>
</dbReference>
<reference evidence="2 3" key="1">
    <citation type="submission" date="2023-04" db="EMBL/GenBank/DDBJ databases">
        <title>Jannaschia ovalis sp. nov., a marine bacterium isolated from sea tidal flat.</title>
        <authorList>
            <person name="Kwon D.Y."/>
            <person name="Kim J.-J."/>
        </authorList>
    </citation>
    <scope>NUCLEOTIDE SEQUENCE [LARGE SCALE GENOMIC DNA]</scope>
    <source>
        <strain evidence="2 3">GRR-S6-38</strain>
    </source>
</reference>
<protein>
    <submittedName>
        <fullName evidence="2">GT4 family glycosyltransferase PelF</fullName>
    </submittedName>
</protein>
<dbReference type="Pfam" id="PF13692">
    <property type="entry name" value="Glyco_trans_1_4"/>
    <property type="match status" value="1"/>
</dbReference>
<dbReference type="InterPro" id="IPR047691">
    <property type="entry name" value="PelF-like"/>
</dbReference>
<dbReference type="Proteomes" id="UP001243420">
    <property type="component" value="Chromosome"/>
</dbReference>
<feature type="domain" description="DUF3492" evidence="1">
    <location>
        <begin position="11"/>
        <end position="276"/>
    </location>
</feature>
<proteinExistence type="predicted"/>
<dbReference type="InterPro" id="IPR022622">
    <property type="entry name" value="DUF3492"/>
</dbReference>
<name>A0ABY8LC79_9RHOB</name>
<dbReference type="RefSeq" id="WP_279965487.1">
    <property type="nucleotide sequence ID" value="NZ_CP122537.1"/>
</dbReference>